<reference evidence="4" key="2">
    <citation type="submission" date="2022-01" db="EMBL/GenBank/DDBJ databases">
        <authorList>
            <person name="Yamashiro T."/>
            <person name="Shiraishi A."/>
            <person name="Satake H."/>
            <person name="Nakayama K."/>
        </authorList>
    </citation>
    <scope>NUCLEOTIDE SEQUENCE</scope>
</reference>
<comment type="caution">
    <text evidence="4">The sequence shown here is derived from an EMBL/GenBank/DDBJ whole genome shotgun (WGS) entry which is preliminary data.</text>
</comment>
<dbReference type="Proteomes" id="UP001151760">
    <property type="component" value="Unassembled WGS sequence"/>
</dbReference>
<dbReference type="SUPFAM" id="SSF90257">
    <property type="entry name" value="Myosin rod fragments"/>
    <property type="match status" value="1"/>
</dbReference>
<evidence type="ECO:0000256" key="1">
    <source>
        <dbReference type="SAM" id="Coils"/>
    </source>
</evidence>
<keyword evidence="5" id="KW-1185">Reference proteome</keyword>
<sequence length="532" mass="59528">MTSPPCHQPAYQAPPSPPCAFYSTLSLFFLLLLPELKDVIAEYSVPTNLHPRLPPLGLTMDKLLSRRVVPDAMPWRHLDTDVRDDFPNNYNEEHVERLAAPVVPLRPPPRHLLYLKTKELVHEDQRPPLHVTPPLTEGQLLPEKSLTQIAVEKPNAKIVAAREKKDKQNLAKARSKHAREESSMVGYTKRAPKNQEVTNSGSDKTISTDPLRHARPNIQDEIATSAPNAAVSAATGGSHAVDLECEVVNLSESTRIPTPSVIFVVPPPPHIQPDPSAKRVAHSDEEGGSSEMITHLATPAEDEYLRSLSSVELLEELNRLRKNLQKEMQANSELSKQFTLLDSAYSSCEDKKRKLMDQLKDMEKEMDDWRGTASRQVERIRVLEGELGSKSQQLTVAEERVQALEGENNKLVSHLAQAEMKRYKLVWEFISDVDQIAVMLPETQNVDVNEARAWKDKHRELFSAQYPFIQKVVESYRLPMDQLLQVSPDLPSLVDASTGPSTEVNVGNVSVQPPLDAHTAEATSEPPFKHAL</sequence>
<evidence type="ECO:0000256" key="3">
    <source>
        <dbReference type="SAM" id="SignalP"/>
    </source>
</evidence>
<gene>
    <name evidence="4" type="ORF">Tco_0701939</name>
</gene>
<accession>A0ABQ4XW36</accession>
<evidence type="ECO:0000256" key="2">
    <source>
        <dbReference type="SAM" id="MobiDB-lite"/>
    </source>
</evidence>
<keyword evidence="3" id="KW-0732">Signal</keyword>
<organism evidence="4 5">
    <name type="scientific">Tanacetum coccineum</name>
    <dbReference type="NCBI Taxonomy" id="301880"/>
    <lineage>
        <taxon>Eukaryota</taxon>
        <taxon>Viridiplantae</taxon>
        <taxon>Streptophyta</taxon>
        <taxon>Embryophyta</taxon>
        <taxon>Tracheophyta</taxon>
        <taxon>Spermatophyta</taxon>
        <taxon>Magnoliopsida</taxon>
        <taxon>eudicotyledons</taxon>
        <taxon>Gunneridae</taxon>
        <taxon>Pentapetalae</taxon>
        <taxon>asterids</taxon>
        <taxon>campanulids</taxon>
        <taxon>Asterales</taxon>
        <taxon>Asteraceae</taxon>
        <taxon>Asteroideae</taxon>
        <taxon>Anthemideae</taxon>
        <taxon>Anthemidinae</taxon>
        <taxon>Tanacetum</taxon>
    </lineage>
</organism>
<evidence type="ECO:0000313" key="5">
    <source>
        <dbReference type="Proteomes" id="UP001151760"/>
    </source>
</evidence>
<feature type="chain" id="PRO_5046259655" evidence="3">
    <location>
        <begin position="42"/>
        <end position="532"/>
    </location>
</feature>
<feature type="region of interest" description="Disordered" evidence="2">
    <location>
        <begin position="162"/>
        <end position="187"/>
    </location>
</feature>
<name>A0ABQ4XW36_9ASTR</name>
<proteinExistence type="predicted"/>
<dbReference type="EMBL" id="BQNB010009838">
    <property type="protein sequence ID" value="GJS69098.1"/>
    <property type="molecule type" value="Genomic_DNA"/>
</dbReference>
<feature type="signal peptide" evidence="3">
    <location>
        <begin position="1"/>
        <end position="41"/>
    </location>
</feature>
<reference evidence="4" key="1">
    <citation type="journal article" date="2022" name="Int. J. Mol. Sci.">
        <title>Draft Genome of Tanacetum Coccineum: Genomic Comparison of Closely Related Tanacetum-Family Plants.</title>
        <authorList>
            <person name="Yamashiro T."/>
            <person name="Shiraishi A."/>
            <person name="Nakayama K."/>
            <person name="Satake H."/>
        </authorList>
    </citation>
    <scope>NUCLEOTIDE SEQUENCE</scope>
</reference>
<protein>
    <submittedName>
        <fullName evidence="4">Uncharacterized protein</fullName>
    </submittedName>
</protein>
<evidence type="ECO:0000313" key="4">
    <source>
        <dbReference type="EMBL" id="GJS69098.1"/>
    </source>
</evidence>
<feature type="coiled-coil region" evidence="1">
    <location>
        <begin position="310"/>
        <end position="421"/>
    </location>
</feature>
<keyword evidence="1" id="KW-0175">Coiled coil</keyword>